<name>A0A8S1MQN7_PARPR</name>
<evidence type="ECO:0000313" key="2">
    <source>
        <dbReference type="Proteomes" id="UP000688137"/>
    </source>
</evidence>
<comment type="caution">
    <text evidence="1">The sequence shown here is derived from an EMBL/GenBank/DDBJ whole genome shotgun (WGS) entry which is preliminary data.</text>
</comment>
<accession>A0A8S1MQN7</accession>
<sequence length="198" mass="23790">MKALANNFQMDLNKNRASFEKRGQLILNFNLNNQNCYKNPYQDFRFQPSNPQNSAIQYYNKLLPYKSFYLNCLIKKSLCCSYHRFTQIYTIYTQKLQNLSCLFSVHSKDHVLMNKLQIAYKKFKLLLVPRNKFHFFPQGQCNHNVTFQNYQQIAHQSSSLKINHPAFIIPKMRVTIRSLRLGSILFKYNWKQKEDYYK</sequence>
<keyword evidence="2" id="KW-1185">Reference proteome</keyword>
<dbReference type="Proteomes" id="UP000688137">
    <property type="component" value="Unassembled WGS sequence"/>
</dbReference>
<gene>
    <name evidence="1" type="ORF">PPRIM_AZ9-3.1.T0670276</name>
</gene>
<protein>
    <submittedName>
        <fullName evidence="1">Uncharacterized protein</fullName>
    </submittedName>
</protein>
<dbReference type="AlphaFoldDB" id="A0A8S1MQN7"/>
<reference evidence="1" key="1">
    <citation type="submission" date="2021-01" db="EMBL/GenBank/DDBJ databases">
        <authorList>
            <consortium name="Genoscope - CEA"/>
            <person name="William W."/>
        </authorList>
    </citation>
    <scope>NUCLEOTIDE SEQUENCE</scope>
</reference>
<proteinExistence type="predicted"/>
<dbReference type="EMBL" id="CAJJDM010000070">
    <property type="protein sequence ID" value="CAD8082480.1"/>
    <property type="molecule type" value="Genomic_DNA"/>
</dbReference>
<evidence type="ECO:0000313" key="1">
    <source>
        <dbReference type="EMBL" id="CAD8082480.1"/>
    </source>
</evidence>
<organism evidence="1 2">
    <name type="scientific">Paramecium primaurelia</name>
    <dbReference type="NCBI Taxonomy" id="5886"/>
    <lineage>
        <taxon>Eukaryota</taxon>
        <taxon>Sar</taxon>
        <taxon>Alveolata</taxon>
        <taxon>Ciliophora</taxon>
        <taxon>Intramacronucleata</taxon>
        <taxon>Oligohymenophorea</taxon>
        <taxon>Peniculida</taxon>
        <taxon>Parameciidae</taxon>
        <taxon>Paramecium</taxon>
    </lineage>
</organism>